<evidence type="ECO:0000313" key="2">
    <source>
        <dbReference type="Proteomes" id="UP001630127"/>
    </source>
</evidence>
<accession>A0ABD2Z9H7</accession>
<name>A0ABD2Z9H7_9GENT</name>
<keyword evidence="2" id="KW-1185">Reference proteome</keyword>
<comment type="caution">
    <text evidence="1">The sequence shown here is derived from an EMBL/GenBank/DDBJ whole genome shotgun (WGS) entry which is preliminary data.</text>
</comment>
<organism evidence="1 2">
    <name type="scientific">Cinchona calisaya</name>
    <dbReference type="NCBI Taxonomy" id="153742"/>
    <lineage>
        <taxon>Eukaryota</taxon>
        <taxon>Viridiplantae</taxon>
        <taxon>Streptophyta</taxon>
        <taxon>Embryophyta</taxon>
        <taxon>Tracheophyta</taxon>
        <taxon>Spermatophyta</taxon>
        <taxon>Magnoliopsida</taxon>
        <taxon>eudicotyledons</taxon>
        <taxon>Gunneridae</taxon>
        <taxon>Pentapetalae</taxon>
        <taxon>asterids</taxon>
        <taxon>lamiids</taxon>
        <taxon>Gentianales</taxon>
        <taxon>Rubiaceae</taxon>
        <taxon>Cinchonoideae</taxon>
        <taxon>Cinchoneae</taxon>
        <taxon>Cinchona</taxon>
    </lineage>
</organism>
<dbReference type="Proteomes" id="UP001630127">
    <property type="component" value="Unassembled WGS sequence"/>
</dbReference>
<protein>
    <submittedName>
        <fullName evidence="1">Uncharacterized protein</fullName>
    </submittedName>
</protein>
<sequence length="105" mass="11868">MTHERALLVYALIKGISINVGLEIQLESIYNVNKEHIGLIYPNLITYLCSNAGVSLRNSNKIFPDKPITGNWLQITIKKHNKAILDWIANQQRQLQEELGDGQGL</sequence>
<gene>
    <name evidence="1" type="ORF">ACH5RR_023034</name>
</gene>
<dbReference type="AlphaFoldDB" id="A0ABD2Z9H7"/>
<dbReference type="EMBL" id="JBJUIK010000010">
    <property type="protein sequence ID" value="KAL3516132.1"/>
    <property type="molecule type" value="Genomic_DNA"/>
</dbReference>
<reference evidence="1 2" key="1">
    <citation type="submission" date="2024-11" db="EMBL/GenBank/DDBJ databases">
        <title>A near-complete genome assembly of Cinchona calisaya.</title>
        <authorList>
            <person name="Lian D.C."/>
            <person name="Zhao X.W."/>
            <person name="Wei L."/>
        </authorList>
    </citation>
    <scope>NUCLEOTIDE SEQUENCE [LARGE SCALE GENOMIC DNA]</scope>
    <source>
        <tissue evidence="1">Nenye</tissue>
    </source>
</reference>
<proteinExistence type="predicted"/>
<evidence type="ECO:0000313" key="1">
    <source>
        <dbReference type="EMBL" id="KAL3516132.1"/>
    </source>
</evidence>